<proteinExistence type="predicted"/>
<evidence type="ECO:0000313" key="2">
    <source>
        <dbReference type="Proteomes" id="UP000295263"/>
    </source>
</evidence>
<gene>
    <name evidence="1" type="ORF">EC841_102221</name>
</gene>
<dbReference type="EMBL" id="SLYQ01000002">
    <property type="protein sequence ID" value="TCQ75111.1"/>
    <property type="molecule type" value="Genomic_DNA"/>
</dbReference>
<accession>A0ABD7QLT5</accession>
<name>A0ABD7QLT5_RAOOR</name>
<dbReference type="AlphaFoldDB" id="A0ABD7QLT5"/>
<reference evidence="1 2" key="1">
    <citation type="submission" date="2019-03" db="EMBL/GenBank/DDBJ databases">
        <title>Genomic analyses of the natural microbiome of Caenorhabditis elegans.</title>
        <authorList>
            <person name="Samuel B."/>
        </authorList>
    </citation>
    <scope>NUCLEOTIDE SEQUENCE [LARGE SCALE GENOMIC DNA]</scope>
    <source>
        <strain evidence="1 2">JUb54</strain>
    </source>
</reference>
<comment type="caution">
    <text evidence="1">The sequence shown here is derived from an EMBL/GenBank/DDBJ whole genome shotgun (WGS) entry which is preliminary data.</text>
</comment>
<sequence>MHPSPSTTATLCISYIAGCEALAAPLSPERGLITRPSALDVLDYRAYVDAGMERPLRSISPSLERD</sequence>
<evidence type="ECO:0000313" key="1">
    <source>
        <dbReference type="EMBL" id="TCQ75111.1"/>
    </source>
</evidence>
<dbReference type="Proteomes" id="UP000295263">
    <property type="component" value="Unassembled WGS sequence"/>
</dbReference>
<protein>
    <submittedName>
        <fullName evidence="1">Uncharacterized protein</fullName>
    </submittedName>
</protein>
<organism evidence="1 2">
    <name type="scientific">Raoultella ornithinolytica</name>
    <name type="common">Klebsiella ornithinolytica</name>
    <dbReference type="NCBI Taxonomy" id="54291"/>
    <lineage>
        <taxon>Bacteria</taxon>
        <taxon>Pseudomonadati</taxon>
        <taxon>Pseudomonadota</taxon>
        <taxon>Gammaproteobacteria</taxon>
        <taxon>Enterobacterales</taxon>
        <taxon>Enterobacteriaceae</taxon>
        <taxon>Klebsiella/Raoultella group</taxon>
        <taxon>Raoultella</taxon>
    </lineage>
</organism>